<dbReference type="Pfam" id="PF22936">
    <property type="entry name" value="Pol_BBD"/>
    <property type="match status" value="1"/>
</dbReference>
<protein>
    <recommendedName>
        <fullName evidence="2">Retrovirus-related Pol polyprotein from transposon TNT 1-94-like beta-barrel domain-containing protein</fullName>
    </recommendedName>
</protein>
<dbReference type="AlphaFoldDB" id="A0AAW1M2S2"/>
<feature type="compositionally biased region" description="Basic residues" evidence="1">
    <location>
        <begin position="172"/>
        <end position="182"/>
    </location>
</feature>
<dbReference type="Proteomes" id="UP001443914">
    <property type="component" value="Unassembled WGS sequence"/>
</dbReference>
<sequence>MATNGANSSNLPSIPVFKGEKYHLWSLKMKTLFKYQELWDLVENGYTEPLPAPRVPDQELRETRKKDAKALFLIQSGLDDEIFPRISSVSTAKEACQILKQEYLGDQKVIKESKDLSKYTFDELMSSLLAHEVRVNMTNEIVEEKAFQVKGESHFKSRSDSYGGRGNNRGGFRGRGRGRGRGHFGDHRINKSSIQCRFCKKYGHKEADCWHKQKDEQKQANFAEKTEEDKLLMACSPLNCQSGGVWYVDSGCSNHMTGERALFKTLYESQKSEVRLGDNNKVQVAGKGTIAFKTSQGNIKFIDDVQ</sequence>
<dbReference type="InterPro" id="IPR054722">
    <property type="entry name" value="PolX-like_BBD"/>
</dbReference>
<proteinExistence type="predicted"/>
<dbReference type="PANTHER" id="PTHR35317:SF35">
    <property type="entry name" value="DUF4219 DOMAIN-CONTAINING PROTEIN"/>
    <property type="match status" value="1"/>
</dbReference>
<organism evidence="3 4">
    <name type="scientific">Saponaria officinalis</name>
    <name type="common">Common soapwort</name>
    <name type="synonym">Lychnis saponaria</name>
    <dbReference type="NCBI Taxonomy" id="3572"/>
    <lineage>
        <taxon>Eukaryota</taxon>
        <taxon>Viridiplantae</taxon>
        <taxon>Streptophyta</taxon>
        <taxon>Embryophyta</taxon>
        <taxon>Tracheophyta</taxon>
        <taxon>Spermatophyta</taxon>
        <taxon>Magnoliopsida</taxon>
        <taxon>eudicotyledons</taxon>
        <taxon>Gunneridae</taxon>
        <taxon>Pentapetalae</taxon>
        <taxon>Caryophyllales</taxon>
        <taxon>Caryophyllaceae</taxon>
        <taxon>Caryophylleae</taxon>
        <taxon>Saponaria</taxon>
    </lineage>
</organism>
<gene>
    <name evidence="3" type="ORF">RND81_03G003200</name>
</gene>
<keyword evidence="4" id="KW-1185">Reference proteome</keyword>
<feature type="region of interest" description="Disordered" evidence="1">
    <location>
        <begin position="156"/>
        <end position="186"/>
    </location>
</feature>
<feature type="domain" description="Retrovirus-related Pol polyprotein from transposon TNT 1-94-like beta-barrel" evidence="2">
    <location>
        <begin position="246"/>
        <end position="305"/>
    </location>
</feature>
<dbReference type="PANTHER" id="PTHR35317">
    <property type="entry name" value="OS04G0629600 PROTEIN"/>
    <property type="match status" value="1"/>
</dbReference>
<evidence type="ECO:0000259" key="2">
    <source>
        <dbReference type="Pfam" id="PF22936"/>
    </source>
</evidence>
<dbReference type="Pfam" id="PF14223">
    <property type="entry name" value="Retrotran_gag_2"/>
    <property type="match status" value="1"/>
</dbReference>
<evidence type="ECO:0000256" key="1">
    <source>
        <dbReference type="SAM" id="MobiDB-lite"/>
    </source>
</evidence>
<evidence type="ECO:0000313" key="3">
    <source>
        <dbReference type="EMBL" id="KAK9740000.1"/>
    </source>
</evidence>
<comment type="caution">
    <text evidence="3">The sequence shown here is derived from an EMBL/GenBank/DDBJ whole genome shotgun (WGS) entry which is preliminary data.</text>
</comment>
<dbReference type="EMBL" id="JBDFQZ010000003">
    <property type="protein sequence ID" value="KAK9740000.1"/>
    <property type="molecule type" value="Genomic_DNA"/>
</dbReference>
<evidence type="ECO:0000313" key="4">
    <source>
        <dbReference type="Proteomes" id="UP001443914"/>
    </source>
</evidence>
<reference evidence="3" key="1">
    <citation type="submission" date="2024-03" db="EMBL/GenBank/DDBJ databases">
        <title>WGS assembly of Saponaria officinalis var. Norfolk2.</title>
        <authorList>
            <person name="Jenkins J."/>
            <person name="Shu S."/>
            <person name="Grimwood J."/>
            <person name="Barry K."/>
            <person name="Goodstein D."/>
            <person name="Schmutz J."/>
            <person name="Leebens-Mack J."/>
            <person name="Osbourn A."/>
        </authorList>
    </citation>
    <scope>NUCLEOTIDE SEQUENCE [LARGE SCALE GENOMIC DNA]</scope>
    <source>
        <strain evidence="3">JIC</strain>
    </source>
</reference>
<name>A0AAW1M2S2_SAPOF</name>
<accession>A0AAW1M2S2</accession>